<evidence type="ECO:0000259" key="3">
    <source>
        <dbReference type="Pfam" id="PF25203"/>
    </source>
</evidence>
<name>A0A3Q1IVZ3_ANATE</name>
<reference evidence="6" key="2">
    <citation type="submission" date="2025-08" db="UniProtKB">
        <authorList>
            <consortium name="Ensembl"/>
        </authorList>
    </citation>
    <scope>IDENTIFICATION</scope>
</reference>
<feature type="domain" description="DAAF9 pita-bread-like" evidence="3">
    <location>
        <begin position="211"/>
        <end position="490"/>
    </location>
</feature>
<dbReference type="STRING" id="64144.ENSATEP00000026307"/>
<dbReference type="AlphaFoldDB" id="A0A3Q1IVZ3"/>
<dbReference type="InterPro" id="IPR057478">
    <property type="entry name" value="DAAF9_2"/>
</dbReference>
<dbReference type="Pfam" id="PF25203">
    <property type="entry name" value="PB_DAAF9"/>
    <property type="match status" value="1"/>
</dbReference>
<dbReference type="PANTHER" id="PTHR33664">
    <property type="entry name" value="RCG26366"/>
    <property type="match status" value="1"/>
</dbReference>
<dbReference type="InterPro" id="IPR058843">
    <property type="entry name" value="PH_DAAF9"/>
</dbReference>
<dbReference type="Pfam" id="PF23281">
    <property type="entry name" value="DAAF9_N"/>
    <property type="match status" value="1"/>
</dbReference>
<dbReference type="InterPro" id="IPR056414">
    <property type="entry name" value="DAAF9_CobW_C"/>
</dbReference>
<dbReference type="Pfam" id="PF23319">
    <property type="entry name" value="CobW_C_DAAF9"/>
    <property type="match status" value="1"/>
</dbReference>
<dbReference type="InterPro" id="IPR040342">
    <property type="entry name" value="DNAAF9"/>
</dbReference>
<feature type="domain" description="DAAF9 N-terminal" evidence="1">
    <location>
        <begin position="8"/>
        <end position="208"/>
    </location>
</feature>
<dbReference type="RefSeq" id="XP_026195105.1">
    <property type="nucleotide sequence ID" value="XM_026339320.1"/>
</dbReference>
<protein>
    <submittedName>
        <fullName evidence="6">Uncharacterized protein</fullName>
    </submittedName>
</protein>
<dbReference type="FunCoup" id="A0A3Q1IVZ3">
    <property type="interactions" value="335"/>
</dbReference>
<feature type="domain" description="DAAF9 PH" evidence="5">
    <location>
        <begin position="505"/>
        <end position="708"/>
    </location>
</feature>
<evidence type="ECO:0000259" key="1">
    <source>
        <dbReference type="Pfam" id="PF23281"/>
    </source>
</evidence>
<reference evidence="6" key="3">
    <citation type="submission" date="2025-09" db="UniProtKB">
        <authorList>
            <consortium name="Ensembl"/>
        </authorList>
    </citation>
    <scope>IDENTIFICATION</scope>
</reference>
<accession>A0A3Q1IVZ3</accession>
<dbReference type="PANTHER" id="PTHR33664:SF1">
    <property type="entry name" value="DYNEIN AXONEMAL ASSEMBLY FACTOR 9"/>
    <property type="match status" value="1"/>
</dbReference>
<dbReference type="InParanoid" id="A0A3Q1IVZ3"/>
<sequence length="1143" mass="129008">MAGIRKVNGKFSGINPAVSCCRLRQVQSLLCDVATPDGILCSLGIDSRYNEGCTELAKYLFYGLYGRNHFNMDHVLEEFPEEMMDDVILLIKAECVHLYCNPLNYNYLLPYVSHWRNLHLYCMTETEYEDEEAAEEFKISSFVTMVQDCYRIGVPYSSQGHIQKFDMFMVEKWPLIQAFALEGIGGGSFFTIKYKLMDISEKLWQVYNRLDPVSLDSLLAEDLVNFEKQWSGFFSSMDLESHLSILELSEAQAGEAFRTYYSHGLISSNITDKSKSQQPFVLFGKHSSLEDLESYSFNFASESHQVRNTGPHGSAARHMILQCVAPKGPLACSRTYFFGTTHTPYLGNKSTEQKTEVLVLSQIYSAAVQAVLSGIKCYSCTSNATKAKDVAENTFLVALDSVNLSQYRSSLRSKCDFSIQAVNKQGRIIPLTDEESRYVVKTASMTVHDIPDLQWEGENLGSVVFSESFLESSINIQQKDGTVSSDSCYTILTTTVPRYACWQMESDVKHSEQAQHLTKKEEDTCLGTSLTVADAAYVFSSSQLSTPEEGKIVFFSEGLLFTHSQYGSITLSKDHINTIKFYDLDSSAVACLFVEYETSLLPHLPFPLHSSDQCLVFALQPRSKSHRAFYSKVLSEWQNSDSGLTLQLLDQEQLTLSQKNMQSRLQKLHDSQEPPMAKRRGSLKTSYSHLPEQDMFLQHFALSSIGQEPIMYDHLGVLFPSAELRNPGNDQGDKVVITIITGLPGSHKKRLTNFLVHLNKERERWMVYEPDSSGSFSASHLQQYLASFLESQRSPRSLLVLTPGYTDVLDVVQAVLFHPNPVVQACFTIGAVTACVDPLASCMEHRFAFPKLLEQCSQGIVSTVVFTGLTAEQKHPLMQHVQQLVRSANPTAAFILAERGAVTRSEDVNLILSESSFSEPQMLRARYVLYPGWCKGRFSSGSGSLVLTQQFMAFNRPLERPLFVTRCKAFKSSLRPSPFQGNVYNIWGKVRFSDSDQLMEVSYNTVSRSLSIVPDQSAGLLTLGPKETNTCFLIFDGVDLTEDVLKDWLRLCTKQRQTKRPKKTKGTLSPQEIKSIHRIRHLDPLPPGYFYNGYQYVDIFGEKSNFHPNMEKFIEEYIAEANKEIELFNRQLELQGQPDLFDP</sequence>
<proteinExistence type="predicted"/>
<dbReference type="InterPro" id="IPR056498">
    <property type="entry name" value="DAAF9_N"/>
</dbReference>
<feature type="domain" description="DAAF9" evidence="4">
    <location>
        <begin position="737"/>
        <end position="933"/>
    </location>
</feature>
<evidence type="ECO:0000259" key="5">
    <source>
        <dbReference type="Pfam" id="PF26246"/>
    </source>
</evidence>
<dbReference type="RefSeq" id="XP_026195104.1">
    <property type="nucleotide sequence ID" value="XM_026339319.1"/>
</dbReference>
<dbReference type="OMA" id="HPAGEKW"/>
<keyword evidence="7" id="KW-1185">Reference proteome</keyword>
<dbReference type="CTD" id="25943"/>
<dbReference type="Pfam" id="PF26246">
    <property type="entry name" value="PH_DAAF9"/>
    <property type="match status" value="1"/>
</dbReference>
<evidence type="ECO:0000259" key="4">
    <source>
        <dbReference type="Pfam" id="PF25204"/>
    </source>
</evidence>
<dbReference type="OrthoDB" id="72033at2759"/>
<feature type="domain" description="DAAF9 CobW C-like" evidence="2">
    <location>
        <begin position="949"/>
        <end position="1016"/>
    </location>
</feature>
<dbReference type="GeneID" id="113147953"/>
<dbReference type="Proteomes" id="UP000265040">
    <property type="component" value="Chromosome 22"/>
</dbReference>
<dbReference type="InterPro" id="IPR058844">
    <property type="entry name" value="PB_DAAF9"/>
</dbReference>
<evidence type="ECO:0000313" key="6">
    <source>
        <dbReference type="Ensembl" id="ENSATEP00000026307.1"/>
    </source>
</evidence>
<dbReference type="CDD" id="cd22936">
    <property type="entry name" value="shulin_C20orf194-like"/>
    <property type="match status" value="1"/>
</dbReference>
<dbReference type="Pfam" id="PF25204">
    <property type="entry name" value="DAAF9_2"/>
    <property type="match status" value="1"/>
</dbReference>
<organism evidence="6 7">
    <name type="scientific">Anabas testudineus</name>
    <name type="common">Climbing perch</name>
    <name type="synonym">Anthias testudineus</name>
    <dbReference type="NCBI Taxonomy" id="64144"/>
    <lineage>
        <taxon>Eukaryota</taxon>
        <taxon>Metazoa</taxon>
        <taxon>Chordata</taxon>
        <taxon>Craniata</taxon>
        <taxon>Vertebrata</taxon>
        <taxon>Euteleostomi</taxon>
        <taxon>Actinopterygii</taxon>
        <taxon>Neopterygii</taxon>
        <taxon>Teleostei</taxon>
        <taxon>Neoteleostei</taxon>
        <taxon>Acanthomorphata</taxon>
        <taxon>Anabantaria</taxon>
        <taxon>Anabantiformes</taxon>
        <taxon>Anabantoidei</taxon>
        <taxon>Anabantidae</taxon>
        <taxon>Anabas</taxon>
    </lineage>
</organism>
<dbReference type="GeneTree" id="ENSGT00390000003692"/>
<reference evidence="6" key="1">
    <citation type="submission" date="2021-04" db="EMBL/GenBank/DDBJ databases">
        <authorList>
            <consortium name="Wellcome Sanger Institute Data Sharing"/>
        </authorList>
    </citation>
    <scope>NUCLEOTIDE SEQUENCE [LARGE SCALE GENOMIC DNA]</scope>
</reference>
<evidence type="ECO:0000313" key="7">
    <source>
        <dbReference type="Proteomes" id="UP000265040"/>
    </source>
</evidence>
<dbReference type="Ensembl" id="ENSATET00000026732.3">
    <property type="protein sequence ID" value="ENSATEP00000026307.1"/>
    <property type="gene ID" value="ENSATEG00000018228.3"/>
</dbReference>
<evidence type="ECO:0000259" key="2">
    <source>
        <dbReference type="Pfam" id="PF23319"/>
    </source>
</evidence>